<dbReference type="PROSITE" id="PS51462">
    <property type="entry name" value="NUDIX"/>
    <property type="match status" value="1"/>
</dbReference>
<protein>
    <submittedName>
        <fullName evidence="3">RNA pyrophosphohydrolase</fullName>
    </submittedName>
</protein>
<dbReference type="EMBL" id="MZGV01000044">
    <property type="protein sequence ID" value="OPJ59441.1"/>
    <property type="molecule type" value="Genomic_DNA"/>
</dbReference>
<dbReference type="GO" id="GO:0006754">
    <property type="term" value="P:ATP biosynthetic process"/>
    <property type="evidence" value="ECO:0007669"/>
    <property type="project" value="TreeGrafter"/>
</dbReference>
<dbReference type="CDD" id="cd04664">
    <property type="entry name" value="NUDIX_DHNTPase_like"/>
    <property type="match status" value="1"/>
</dbReference>
<reference evidence="3 4" key="1">
    <citation type="submission" date="2017-03" db="EMBL/GenBank/DDBJ databases">
        <title>Genome sequence of Clostridium oryzae DSM 28571.</title>
        <authorList>
            <person name="Poehlein A."/>
            <person name="Daniel R."/>
        </authorList>
    </citation>
    <scope>NUCLEOTIDE SEQUENCE [LARGE SCALE GENOMIC DNA]</scope>
    <source>
        <strain evidence="3 4">DSM 28571</strain>
    </source>
</reference>
<proteinExistence type="predicted"/>
<name>A0A1V4IHG3_9CLOT</name>
<organism evidence="3 4">
    <name type="scientific">Clostridium oryzae</name>
    <dbReference type="NCBI Taxonomy" id="1450648"/>
    <lineage>
        <taxon>Bacteria</taxon>
        <taxon>Bacillati</taxon>
        <taxon>Bacillota</taxon>
        <taxon>Clostridia</taxon>
        <taxon>Eubacteriales</taxon>
        <taxon>Clostridiaceae</taxon>
        <taxon>Clostridium</taxon>
    </lineage>
</organism>
<sequence>MRAPMQVLVIPYKTINGKPKYCIFKRSDALYWQFIAGGGENKETPLEAAKREAFEEANIEPTFSYYKLTSTFYVTADCISEKHRQYWTADTFVLPEYCFAVNVDSKPIKLSAEHTEYSWVTYEKAREMLYWENNKTALFELHNRIKSNRILL</sequence>
<evidence type="ECO:0000256" key="1">
    <source>
        <dbReference type="ARBA" id="ARBA00022801"/>
    </source>
</evidence>
<dbReference type="SUPFAM" id="SSF55811">
    <property type="entry name" value="Nudix"/>
    <property type="match status" value="1"/>
</dbReference>
<dbReference type="Gene3D" id="3.90.79.10">
    <property type="entry name" value="Nucleoside Triphosphate Pyrophosphohydrolase"/>
    <property type="match status" value="1"/>
</dbReference>
<evidence type="ECO:0000259" key="2">
    <source>
        <dbReference type="PROSITE" id="PS51462"/>
    </source>
</evidence>
<dbReference type="RefSeq" id="WP_079426475.1">
    <property type="nucleotide sequence ID" value="NZ_MZGV01000044.1"/>
</dbReference>
<dbReference type="PROSITE" id="PS00893">
    <property type="entry name" value="NUDIX_BOX"/>
    <property type="match status" value="1"/>
</dbReference>
<evidence type="ECO:0000313" key="4">
    <source>
        <dbReference type="Proteomes" id="UP000190080"/>
    </source>
</evidence>
<dbReference type="GO" id="GO:0006167">
    <property type="term" value="P:AMP biosynthetic process"/>
    <property type="evidence" value="ECO:0007669"/>
    <property type="project" value="TreeGrafter"/>
</dbReference>
<keyword evidence="4" id="KW-1185">Reference proteome</keyword>
<feature type="domain" description="Nudix hydrolase" evidence="2">
    <location>
        <begin position="1"/>
        <end position="143"/>
    </location>
</feature>
<dbReference type="Pfam" id="PF00293">
    <property type="entry name" value="NUDIX"/>
    <property type="match status" value="1"/>
</dbReference>
<dbReference type="Proteomes" id="UP000190080">
    <property type="component" value="Unassembled WGS sequence"/>
</dbReference>
<dbReference type="InterPro" id="IPR015797">
    <property type="entry name" value="NUDIX_hydrolase-like_dom_sf"/>
</dbReference>
<dbReference type="InterPro" id="IPR020084">
    <property type="entry name" value="NUDIX_hydrolase_CS"/>
</dbReference>
<dbReference type="OrthoDB" id="9814308at2"/>
<dbReference type="PANTHER" id="PTHR21340:SF0">
    <property type="entry name" value="BIS(5'-NUCLEOSYL)-TETRAPHOSPHATASE [ASYMMETRICAL]"/>
    <property type="match status" value="1"/>
</dbReference>
<gene>
    <name evidence="3" type="primary">rppH</name>
    <name evidence="3" type="ORF">CLORY_32830</name>
</gene>
<evidence type="ECO:0000313" key="3">
    <source>
        <dbReference type="EMBL" id="OPJ59441.1"/>
    </source>
</evidence>
<dbReference type="GO" id="GO:0004081">
    <property type="term" value="F:bis(5'-nucleosyl)-tetraphosphatase (asymmetrical) activity"/>
    <property type="evidence" value="ECO:0007669"/>
    <property type="project" value="TreeGrafter"/>
</dbReference>
<dbReference type="InterPro" id="IPR000086">
    <property type="entry name" value="NUDIX_hydrolase_dom"/>
</dbReference>
<accession>A0A1V4IHG3</accession>
<dbReference type="PANTHER" id="PTHR21340">
    <property type="entry name" value="DIADENOSINE 5,5-P1,P4-TETRAPHOSPHATE PYROPHOSPHOHYDROLASE MUTT"/>
    <property type="match status" value="1"/>
</dbReference>
<dbReference type="InterPro" id="IPR051325">
    <property type="entry name" value="Nudix_hydrolase_domain"/>
</dbReference>
<keyword evidence="1 3" id="KW-0378">Hydrolase</keyword>
<dbReference type="AlphaFoldDB" id="A0A1V4IHG3"/>
<comment type="caution">
    <text evidence="3">The sequence shown here is derived from an EMBL/GenBank/DDBJ whole genome shotgun (WGS) entry which is preliminary data.</text>
</comment>
<dbReference type="STRING" id="1450648.CLORY_32830"/>